<dbReference type="EMBL" id="KV426352">
    <property type="protein sequence ID" value="KZV82009.1"/>
    <property type="molecule type" value="Genomic_DNA"/>
</dbReference>
<evidence type="ECO:0000313" key="1">
    <source>
        <dbReference type="EMBL" id="KZV82009.1"/>
    </source>
</evidence>
<reference evidence="1 2" key="1">
    <citation type="journal article" date="2016" name="Mol. Biol. Evol.">
        <title>Comparative Genomics of Early-Diverging Mushroom-Forming Fungi Provides Insights into the Origins of Lignocellulose Decay Capabilities.</title>
        <authorList>
            <person name="Nagy L.G."/>
            <person name="Riley R."/>
            <person name="Tritt A."/>
            <person name="Adam C."/>
            <person name="Daum C."/>
            <person name="Floudas D."/>
            <person name="Sun H."/>
            <person name="Yadav J.S."/>
            <person name="Pangilinan J."/>
            <person name="Larsson K.H."/>
            <person name="Matsuura K."/>
            <person name="Barry K."/>
            <person name="Labutti K."/>
            <person name="Kuo R."/>
            <person name="Ohm R.A."/>
            <person name="Bhattacharya S.S."/>
            <person name="Shirouzu T."/>
            <person name="Yoshinaga Y."/>
            <person name="Martin F.M."/>
            <person name="Grigoriev I.V."/>
            <person name="Hibbett D.S."/>
        </authorList>
    </citation>
    <scope>NUCLEOTIDE SEQUENCE [LARGE SCALE GENOMIC DNA]</scope>
    <source>
        <strain evidence="1 2">HHB12029</strain>
    </source>
</reference>
<dbReference type="Gene3D" id="3.80.10.10">
    <property type="entry name" value="Ribonuclease Inhibitor"/>
    <property type="match status" value="1"/>
</dbReference>
<gene>
    <name evidence="1" type="ORF">EXIGLDRAFT_844124</name>
</gene>
<dbReference type="Proteomes" id="UP000077266">
    <property type="component" value="Unassembled WGS sequence"/>
</dbReference>
<name>A0A165ZEM9_EXIGL</name>
<dbReference type="InterPro" id="IPR032675">
    <property type="entry name" value="LRR_dom_sf"/>
</dbReference>
<organism evidence="1 2">
    <name type="scientific">Exidia glandulosa HHB12029</name>
    <dbReference type="NCBI Taxonomy" id="1314781"/>
    <lineage>
        <taxon>Eukaryota</taxon>
        <taxon>Fungi</taxon>
        <taxon>Dikarya</taxon>
        <taxon>Basidiomycota</taxon>
        <taxon>Agaricomycotina</taxon>
        <taxon>Agaricomycetes</taxon>
        <taxon>Auriculariales</taxon>
        <taxon>Exidiaceae</taxon>
        <taxon>Exidia</taxon>
    </lineage>
</organism>
<evidence type="ECO:0008006" key="3">
    <source>
        <dbReference type="Google" id="ProtNLM"/>
    </source>
</evidence>
<keyword evidence="2" id="KW-1185">Reference proteome</keyword>
<evidence type="ECO:0000313" key="2">
    <source>
        <dbReference type="Proteomes" id="UP000077266"/>
    </source>
</evidence>
<protein>
    <recommendedName>
        <fullName evidence="3">F-box domain-containing protein</fullName>
    </recommendedName>
</protein>
<accession>A0A165ZEM9</accession>
<sequence>MRRARQWAIVNSLYTLLVQTSHVVVRMAAVSRLPDELLEHIFELVADSDPRFLDIPHRRLRQADIGLACRVCVTWARVGQSVLFSEVCVVNRPTRAPPTSSAIESTHQLLAALRLLHARSSDLPHRVRVLHIGALVDCRHGVVYSSLQVAADVIALCRGLKHLDFTIGCAPGLQQPMSLPGFASVDVAKLSNVQNLQQLSVRYVHGDNPSTCTSTGLAHGWLALYQMVRAWPSITHVSCFRDSTAEDGTEHAWFTKAGPYFLNTTHLYVSMPWVSLEELLPNTATRLRSVTIHTAGGGTFLTRLPALEELTFVHLRADEEFDYLSDITNLRSFRCCDPYFDDVCGVLRLLPPSATHVAVHRDMLDDADGLYAALAHLPSLERLGIVRQYDNALLEFGKTLFQGRGVEVVRETFWWNDDDSEELVPRPLL</sequence>
<dbReference type="InParanoid" id="A0A165ZEM9"/>
<dbReference type="AlphaFoldDB" id="A0A165ZEM9"/>
<proteinExistence type="predicted"/>